<feature type="signal peptide" evidence="1">
    <location>
        <begin position="1"/>
        <end position="20"/>
    </location>
</feature>
<keyword evidence="1" id="KW-0732">Signal</keyword>
<sequence>MKIIKLIGIATGVLLLAACAGQQKNTDLYHWGNYSDVVYSHYNEPGDFAKQEQSLNQIISQAKELNKPVAPGVYGHLGLALLKQGKSGEAKAAFQQEQSLYPESTQFIQFLQRKK</sequence>
<dbReference type="SUPFAM" id="SSF48452">
    <property type="entry name" value="TPR-like"/>
    <property type="match status" value="1"/>
</dbReference>
<evidence type="ECO:0000313" key="3">
    <source>
        <dbReference type="Proteomes" id="UP000271188"/>
    </source>
</evidence>
<dbReference type="Pfam" id="PF16068">
    <property type="entry name" value="DUF4810"/>
    <property type="match status" value="1"/>
</dbReference>
<dbReference type="RefSeq" id="WP_126301692.1">
    <property type="nucleotide sequence ID" value="NZ_LR134495.1"/>
</dbReference>
<dbReference type="InterPro" id="IPR014508">
    <property type="entry name" value="UCP020555_TPR-like"/>
</dbReference>
<feature type="chain" id="PRO_5019134920" description="DUF4810 domain-containing protein" evidence="1">
    <location>
        <begin position="21"/>
        <end position="115"/>
    </location>
</feature>
<dbReference type="InterPro" id="IPR011990">
    <property type="entry name" value="TPR-like_helical_dom_sf"/>
</dbReference>
<accession>A0A448T9N4</accession>
<dbReference type="Gene3D" id="1.25.40.10">
    <property type="entry name" value="Tetratricopeptide repeat domain"/>
    <property type="match status" value="1"/>
</dbReference>
<organism evidence="2 3">
    <name type="scientific">Mannheimia haemolytica</name>
    <name type="common">Pasteurella haemolytica</name>
    <dbReference type="NCBI Taxonomy" id="75985"/>
    <lineage>
        <taxon>Bacteria</taxon>
        <taxon>Pseudomonadati</taxon>
        <taxon>Pseudomonadota</taxon>
        <taxon>Gammaproteobacteria</taxon>
        <taxon>Pasteurellales</taxon>
        <taxon>Pasteurellaceae</taxon>
        <taxon>Mannheimia</taxon>
    </lineage>
</organism>
<gene>
    <name evidence="2" type="ORF">NCTC10643_00920</name>
</gene>
<dbReference type="Proteomes" id="UP000271188">
    <property type="component" value="Chromosome"/>
</dbReference>
<dbReference type="PIRSF" id="PIRSF020555">
    <property type="entry name" value="UCP020555"/>
    <property type="match status" value="1"/>
</dbReference>
<proteinExistence type="predicted"/>
<reference evidence="2" key="1">
    <citation type="submission" date="2018-12" db="EMBL/GenBank/DDBJ databases">
        <authorList>
            <consortium name="Pathogen Informatics"/>
        </authorList>
    </citation>
    <scope>NUCLEOTIDE SEQUENCE [LARGE SCALE GENOMIC DNA]</scope>
    <source>
        <strain evidence="2">NCTC10643</strain>
    </source>
</reference>
<evidence type="ECO:0000256" key="1">
    <source>
        <dbReference type="SAM" id="SignalP"/>
    </source>
</evidence>
<name>A0A448T9N4_MANHA</name>
<protein>
    <recommendedName>
        <fullName evidence="4">DUF4810 domain-containing protein</fullName>
    </recommendedName>
</protein>
<dbReference type="PROSITE" id="PS51257">
    <property type="entry name" value="PROKAR_LIPOPROTEIN"/>
    <property type="match status" value="1"/>
</dbReference>
<dbReference type="AlphaFoldDB" id="A0A448T9N4"/>
<evidence type="ECO:0008006" key="4">
    <source>
        <dbReference type="Google" id="ProtNLM"/>
    </source>
</evidence>
<dbReference type="EMBL" id="LR134495">
    <property type="protein sequence ID" value="VEI76575.1"/>
    <property type="molecule type" value="Genomic_DNA"/>
</dbReference>
<evidence type="ECO:0000313" key="2">
    <source>
        <dbReference type="EMBL" id="VEI76575.1"/>
    </source>
</evidence>